<sequence length="94" mass="10844">MKIKLKIPHFHLQLIKLSNIIAISLIVFSVISLVYIALSSYNSWYQPLISNSVPEEKLQQKQEKLKLNELQDINLKLDNKKGLADKVTIINPFQ</sequence>
<proteinExistence type="predicted"/>
<gene>
    <name evidence="2" type="ORF">COT26_00480</name>
</gene>
<dbReference type="Proteomes" id="UP000236845">
    <property type="component" value="Unassembled WGS sequence"/>
</dbReference>
<dbReference type="EMBL" id="PEXW01000013">
    <property type="protein sequence ID" value="PIS40939.1"/>
    <property type="molecule type" value="Genomic_DNA"/>
</dbReference>
<protein>
    <submittedName>
        <fullName evidence="2">Uncharacterized protein</fullName>
    </submittedName>
</protein>
<evidence type="ECO:0000256" key="1">
    <source>
        <dbReference type="SAM" id="Phobius"/>
    </source>
</evidence>
<evidence type="ECO:0000313" key="3">
    <source>
        <dbReference type="Proteomes" id="UP000236845"/>
    </source>
</evidence>
<name>A0A2H0YRN3_9BACT</name>
<reference evidence="3" key="1">
    <citation type="submission" date="2017-09" db="EMBL/GenBank/DDBJ databases">
        <title>Depth-based differentiation of microbial function through sediment-hosted aquifers and enrichment of novel symbionts in the deep terrestrial subsurface.</title>
        <authorList>
            <person name="Probst A.J."/>
            <person name="Ladd B."/>
            <person name="Jarett J.K."/>
            <person name="Geller-Mcgrath D.E."/>
            <person name="Sieber C.M.K."/>
            <person name="Emerson J.B."/>
            <person name="Anantharaman K."/>
            <person name="Thomas B.C."/>
            <person name="Malmstrom R."/>
            <person name="Stieglmeier M."/>
            <person name="Klingl A."/>
            <person name="Woyke T."/>
            <person name="Ryan C.M."/>
            <person name="Banfield J.F."/>
        </authorList>
    </citation>
    <scope>NUCLEOTIDE SEQUENCE [LARGE SCALE GENOMIC DNA]</scope>
</reference>
<keyword evidence="1" id="KW-0812">Transmembrane</keyword>
<dbReference type="AlphaFoldDB" id="A0A2H0YRN3"/>
<keyword evidence="1" id="KW-0472">Membrane</keyword>
<keyword evidence="1" id="KW-1133">Transmembrane helix</keyword>
<evidence type="ECO:0000313" key="2">
    <source>
        <dbReference type="EMBL" id="PIS40939.1"/>
    </source>
</evidence>
<accession>A0A2H0YRN3</accession>
<comment type="caution">
    <text evidence="2">The sequence shown here is derived from an EMBL/GenBank/DDBJ whole genome shotgun (WGS) entry which is preliminary data.</text>
</comment>
<feature type="transmembrane region" description="Helical" evidence="1">
    <location>
        <begin position="20"/>
        <end position="38"/>
    </location>
</feature>
<organism evidence="2 3">
    <name type="scientific">Candidatus Kerfeldbacteria bacterium CG08_land_8_20_14_0_20_43_14</name>
    <dbReference type="NCBI Taxonomy" id="2014246"/>
    <lineage>
        <taxon>Bacteria</taxon>
        <taxon>Candidatus Kerfeldiibacteriota</taxon>
    </lineage>
</organism>